<evidence type="ECO:0000256" key="1">
    <source>
        <dbReference type="SAM" id="MobiDB-lite"/>
    </source>
</evidence>
<accession>A0A0G4EAF4</accession>
<keyword evidence="2" id="KW-0472">Membrane</keyword>
<dbReference type="Pfam" id="PF00090">
    <property type="entry name" value="TSP_1"/>
    <property type="match status" value="1"/>
</dbReference>
<feature type="region of interest" description="Disordered" evidence="1">
    <location>
        <begin position="152"/>
        <end position="179"/>
    </location>
</feature>
<dbReference type="PhylomeDB" id="A0A0G4EAF4"/>
<evidence type="ECO:0000256" key="2">
    <source>
        <dbReference type="SAM" id="Phobius"/>
    </source>
</evidence>
<protein>
    <submittedName>
        <fullName evidence="3">Uncharacterized protein</fullName>
    </submittedName>
</protein>
<sequence>MGQGVPSCILPDWADQPWNDCNVTCGGGVQNRTRQTPEDSKRPQHDQKDCGFCHGDHPHAYNRGLDCCSLDQDKDKDPLSLDSTTCGGDIKPCSEVAHAISCARSMEEMLQERPCNTQDCGVDCTMGDWSEWSCELTTPGNCSTAILTHRRSRTTEGRSPGSTDCPEEEVTSGGPCTALPPECMTTEAPRDLSAVGEEAGHDGGPQQQPFFAGSPSMRHGSPSVFLLVLVMLLALVSHHIGGQ</sequence>
<dbReference type="Proteomes" id="UP000041254">
    <property type="component" value="Unassembled WGS sequence"/>
</dbReference>
<dbReference type="Gene3D" id="2.20.100.10">
    <property type="entry name" value="Thrombospondin type-1 (TSP1) repeat"/>
    <property type="match status" value="1"/>
</dbReference>
<dbReference type="InterPro" id="IPR000884">
    <property type="entry name" value="TSP1_rpt"/>
</dbReference>
<evidence type="ECO:0000313" key="3">
    <source>
        <dbReference type="EMBL" id="CEL92455.1"/>
    </source>
</evidence>
<name>A0A0G4EAF4_VITBC</name>
<keyword evidence="4" id="KW-1185">Reference proteome</keyword>
<dbReference type="EMBL" id="CDMY01000077">
    <property type="protein sequence ID" value="CEL92455.1"/>
    <property type="molecule type" value="Genomic_DNA"/>
</dbReference>
<dbReference type="SUPFAM" id="SSF82895">
    <property type="entry name" value="TSP-1 type 1 repeat"/>
    <property type="match status" value="1"/>
</dbReference>
<gene>
    <name evidence="3" type="ORF">Vbra_3561</name>
</gene>
<keyword evidence="2" id="KW-0812">Transmembrane</keyword>
<dbReference type="PROSITE" id="PS50092">
    <property type="entry name" value="TSP1"/>
    <property type="match status" value="1"/>
</dbReference>
<dbReference type="VEuPathDB" id="CryptoDB:Vbra_3561"/>
<dbReference type="OrthoDB" id="412680at2759"/>
<evidence type="ECO:0000313" key="4">
    <source>
        <dbReference type="Proteomes" id="UP000041254"/>
    </source>
</evidence>
<feature type="transmembrane region" description="Helical" evidence="2">
    <location>
        <begin position="224"/>
        <end position="241"/>
    </location>
</feature>
<dbReference type="InParanoid" id="A0A0G4EAF4"/>
<organism evidence="3 4">
    <name type="scientific">Vitrella brassicaformis (strain CCMP3155)</name>
    <dbReference type="NCBI Taxonomy" id="1169540"/>
    <lineage>
        <taxon>Eukaryota</taxon>
        <taxon>Sar</taxon>
        <taxon>Alveolata</taxon>
        <taxon>Colpodellida</taxon>
        <taxon>Vitrellaceae</taxon>
        <taxon>Vitrella</taxon>
    </lineage>
</organism>
<dbReference type="InterPro" id="IPR036383">
    <property type="entry name" value="TSP1_rpt_sf"/>
</dbReference>
<keyword evidence="2" id="KW-1133">Transmembrane helix</keyword>
<dbReference type="AlphaFoldDB" id="A0A0G4EAF4"/>
<reference evidence="3 4" key="1">
    <citation type="submission" date="2014-11" db="EMBL/GenBank/DDBJ databases">
        <authorList>
            <person name="Zhu J."/>
            <person name="Qi W."/>
            <person name="Song R."/>
        </authorList>
    </citation>
    <scope>NUCLEOTIDE SEQUENCE [LARGE SCALE GENOMIC DNA]</scope>
</reference>
<proteinExistence type="predicted"/>